<evidence type="ECO:0000313" key="1">
    <source>
        <dbReference type="EMBL" id="UXH43357.1"/>
    </source>
</evidence>
<organism evidence="1 2">
    <name type="scientific">Rossellomorea vietnamensis</name>
    <dbReference type="NCBI Taxonomy" id="218284"/>
    <lineage>
        <taxon>Bacteria</taxon>
        <taxon>Bacillati</taxon>
        <taxon>Bacillota</taxon>
        <taxon>Bacilli</taxon>
        <taxon>Bacillales</taxon>
        <taxon>Bacillaceae</taxon>
        <taxon>Rossellomorea</taxon>
    </lineage>
</organism>
<sequence>MADSLLIFINITMSVLLSAGCSYLALKEAFKRNGQKQLVTKKELWLPSFIYTIFYCLLHASVTLMVSYDIFIQRFVYFAPIFIVVCFFSIFLSLRLFQDVNTDKVHFIKGGFIFSLIMMAGNFATYTGLIYPHVEFKPMYIGLTILMTLGVTFPFFRMLLQLNNQESSSYGGKTHAFWSFIMGLGFSGITYLTAYSLLSPEKYGPQLSRVENNQMLPFIIEMGILLALWFIPDQLANDLHKKQMKDIYEKEQEYRSLYQNNLSAIFTYNRDAVIIEANNRAAEMTGYPIDMMIGQGFHSYVMEKDLDQIQTAFQKSLIGEASKFEMKFPHRKGHIMSIQVIVVPIHLNGEVTGAHVLATDITEAIRDKEQIQYLAYHDELTGLPNRRYFNEEFEKKVQEGHEQMAILLLDLNRFKIVNDTLGHGYGDELISRVGKRCVKVLGTKGFIARMSGDEFIVLLPSIGCRNDVHKVAAAIHESLETPFDIGGHDIITSTSIGISLYPQDGRDLSTLLKKADVAMYTMKKSEGAYQLLFSDQLEEKGINPIELEENLRKALINEEFELYYQPQFSLTTNKIVGVEALVRWNHPVKGLISPVDFIPLAEETGLIIPLGHRILIEACKQLKIWIQEGHTFKVSVNVSSRQFHDATFVDMVRDVLNTYDVPPSLIELEVTESTTMHHVEEALAKLNALREIGVSIAIDDFGIEYSSLSYLQKFSIQTLKIDRSFIMGLDDHESNKAIVSAIHAMAKHLNLTIVAEGVETESQLAWLKELECEYAQGYYFSRPVPAGELKDYIDDMRTVAVSGS</sequence>
<dbReference type="Proteomes" id="UP001064027">
    <property type="component" value="Chromosome"/>
</dbReference>
<protein>
    <submittedName>
        <fullName evidence="1">EAL domain-containing protein</fullName>
    </submittedName>
</protein>
<accession>A0ACD4C4D6</accession>
<keyword evidence="2" id="KW-1185">Reference proteome</keyword>
<name>A0ACD4C4D6_9BACI</name>
<evidence type="ECO:0000313" key="2">
    <source>
        <dbReference type="Proteomes" id="UP001064027"/>
    </source>
</evidence>
<gene>
    <name evidence="1" type="ORF">N5C46_17050</name>
</gene>
<reference evidence="1" key="1">
    <citation type="submission" date="2022-09" db="EMBL/GenBank/DDBJ databases">
        <title>Complete genome sequence of Rossellomorea vietnamensis strain RL-WG62, a newly isolated PGPR with the potential for plant salinity stress alleviation.</title>
        <authorList>
            <person name="Ren L."/>
            <person name="Wang G."/>
            <person name="Hu H."/>
        </authorList>
    </citation>
    <scope>NUCLEOTIDE SEQUENCE</scope>
    <source>
        <strain evidence="1">RL-WG62</strain>
    </source>
</reference>
<proteinExistence type="predicted"/>
<dbReference type="EMBL" id="CP104558">
    <property type="protein sequence ID" value="UXH43357.1"/>
    <property type="molecule type" value="Genomic_DNA"/>
</dbReference>